<dbReference type="GO" id="GO:0005737">
    <property type="term" value="C:cytoplasm"/>
    <property type="evidence" value="ECO:0007669"/>
    <property type="project" value="TreeGrafter"/>
</dbReference>
<feature type="compositionally biased region" description="Basic and acidic residues" evidence="7">
    <location>
        <begin position="223"/>
        <end position="259"/>
    </location>
</feature>
<dbReference type="InterPro" id="IPR050374">
    <property type="entry name" value="RRT5_SRSF_SR"/>
</dbReference>
<reference evidence="9" key="1">
    <citation type="submission" date="2021-01" db="UniProtKB">
        <authorList>
            <consortium name="EnsemblMetazoa"/>
        </authorList>
    </citation>
    <scope>IDENTIFICATION</scope>
</reference>
<dbReference type="PROSITE" id="PS50102">
    <property type="entry name" value="RRM"/>
    <property type="match status" value="2"/>
</dbReference>
<feature type="region of interest" description="Disordered" evidence="7">
    <location>
        <begin position="195"/>
        <end position="259"/>
    </location>
</feature>
<proteinExistence type="predicted"/>
<dbReference type="AlphaFoldDB" id="A0A7M5UP60"/>
<keyword evidence="10" id="KW-1185">Reference proteome</keyword>
<evidence type="ECO:0000256" key="4">
    <source>
        <dbReference type="ARBA" id="ARBA00022884"/>
    </source>
</evidence>
<evidence type="ECO:0000256" key="1">
    <source>
        <dbReference type="ARBA" id="ARBA00004123"/>
    </source>
</evidence>
<keyword evidence="2" id="KW-0507">mRNA processing</keyword>
<keyword evidence="4 6" id="KW-0694">RNA-binding</keyword>
<evidence type="ECO:0000313" key="9">
    <source>
        <dbReference type="EnsemblMetazoa" id="CLYHEMP000339.1"/>
    </source>
</evidence>
<evidence type="ECO:0000256" key="5">
    <source>
        <dbReference type="ARBA" id="ARBA00023242"/>
    </source>
</evidence>
<comment type="subcellular location">
    <subcellularLocation>
        <location evidence="1">Nucleus</location>
    </subcellularLocation>
</comment>
<dbReference type="InterPro" id="IPR035979">
    <property type="entry name" value="RBD_domain_sf"/>
</dbReference>
<sequence>MSSRMTRANNTESRIYVGNLPDDIRTRELEDVFSKFGRVADIEIKIPKSGRAPAFAFIQYEDPRDADDAIRAKDGSNFDGQTLRVELPSPKGSSRRGGYDGGRGGGRMGGGGYSGRPPMSGGRGGRGAPPQRSDYRIMISGLPTSGSWQDIKDHCRDAGEVVYADVFRDGTGIVEFARRSDMEWAVDNLDDTSFRSHEGESSRVRFRVDGNARGRSRSRSPRRGGDRGDRGDRGGDRGDRGGDRGDRGGDRGDRGGYYR</sequence>
<dbReference type="InterPro" id="IPR012677">
    <property type="entry name" value="Nucleotide-bd_a/b_plait_sf"/>
</dbReference>
<evidence type="ECO:0000259" key="8">
    <source>
        <dbReference type="PROSITE" id="PS50102"/>
    </source>
</evidence>
<feature type="compositionally biased region" description="Basic and acidic residues" evidence="7">
    <location>
        <begin position="195"/>
        <end position="212"/>
    </location>
</feature>
<dbReference type="Proteomes" id="UP000594262">
    <property type="component" value="Unplaced"/>
</dbReference>
<evidence type="ECO:0000313" key="10">
    <source>
        <dbReference type="Proteomes" id="UP000594262"/>
    </source>
</evidence>
<dbReference type="PANTHER" id="PTHR23003">
    <property type="entry name" value="RNA RECOGNITION MOTIF RRM DOMAIN CONTAINING PROTEIN"/>
    <property type="match status" value="1"/>
</dbReference>
<dbReference type="PANTHER" id="PTHR23003:SF62">
    <property type="entry name" value="SERINE_ARGININE (SR)-TYPE SHUTTLING MRNA BINDING PROTEIN NPL3"/>
    <property type="match status" value="1"/>
</dbReference>
<evidence type="ECO:0000256" key="3">
    <source>
        <dbReference type="ARBA" id="ARBA00022737"/>
    </source>
</evidence>
<dbReference type="Pfam" id="PF00076">
    <property type="entry name" value="RRM_1"/>
    <property type="match status" value="2"/>
</dbReference>
<evidence type="ECO:0000256" key="2">
    <source>
        <dbReference type="ARBA" id="ARBA00022664"/>
    </source>
</evidence>
<dbReference type="InterPro" id="IPR000504">
    <property type="entry name" value="RRM_dom"/>
</dbReference>
<evidence type="ECO:0000256" key="7">
    <source>
        <dbReference type="SAM" id="MobiDB-lite"/>
    </source>
</evidence>
<dbReference type="GO" id="GO:0003729">
    <property type="term" value="F:mRNA binding"/>
    <property type="evidence" value="ECO:0007669"/>
    <property type="project" value="TreeGrafter"/>
</dbReference>
<dbReference type="Gene3D" id="3.30.70.330">
    <property type="match status" value="2"/>
</dbReference>
<keyword evidence="3" id="KW-0677">Repeat</keyword>
<dbReference type="GO" id="GO:0006397">
    <property type="term" value="P:mRNA processing"/>
    <property type="evidence" value="ECO:0007669"/>
    <property type="project" value="UniProtKB-KW"/>
</dbReference>
<accession>A0A7M5UP60</accession>
<organism evidence="9 10">
    <name type="scientific">Clytia hemisphaerica</name>
    <dbReference type="NCBI Taxonomy" id="252671"/>
    <lineage>
        <taxon>Eukaryota</taxon>
        <taxon>Metazoa</taxon>
        <taxon>Cnidaria</taxon>
        <taxon>Hydrozoa</taxon>
        <taxon>Hydroidolina</taxon>
        <taxon>Leptothecata</taxon>
        <taxon>Obeliida</taxon>
        <taxon>Clytiidae</taxon>
        <taxon>Clytia</taxon>
    </lineage>
</organism>
<dbReference type="OrthoDB" id="1099063at2759"/>
<feature type="domain" description="RRM" evidence="8">
    <location>
        <begin position="135"/>
        <end position="209"/>
    </location>
</feature>
<feature type="compositionally biased region" description="Gly residues" evidence="7">
    <location>
        <begin position="99"/>
        <end position="114"/>
    </location>
</feature>
<feature type="domain" description="RRM" evidence="8">
    <location>
        <begin position="13"/>
        <end position="90"/>
    </location>
</feature>
<dbReference type="GeneID" id="136806453"/>
<name>A0A7M5UP60_9CNID</name>
<dbReference type="SUPFAM" id="SSF54928">
    <property type="entry name" value="RNA-binding domain, RBD"/>
    <property type="match status" value="1"/>
</dbReference>
<dbReference type="EnsemblMetazoa" id="CLYHEMT000339.1">
    <property type="protein sequence ID" value="CLYHEMP000339.1"/>
    <property type="gene ID" value="CLYHEMG000339"/>
</dbReference>
<feature type="region of interest" description="Disordered" evidence="7">
    <location>
        <begin position="74"/>
        <end position="133"/>
    </location>
</feature>
<dbReference type="SMART" id="SM00360">
    <property type="entry name" value="RRM"/>
    <property type="match status" value="2"/>
</dbReference>
<protein>
    <recommendedName>
        <fullName evidence="8">RRM domain-containing protein</fullName>
    </recommendedName>
</protein>
<evidence type="ECO:0000256" key="6">
    <source>
        <dbReference type="PROSITE-ProRule" id="PRU00176"/>
    </source>
</evidence>
<keyword evidence="5" id="KW-0539">Nucleus</keyword>
<dbReference type="GO" id="GO:0005634">
    <property type="term" value="C:nucleus"/>
    <property type="evidence" value="ECO:0007669"/>
    <property type="project" value="UniProtKB-SubCell"/>
</dbReference>
<dbReference type="RefSeq" id="XP_066919137.1">
    <property type="nucleotide sequence ID" value="XM_067063036.1"/>
</dbReference>